<keyword evidence="3" id="KW-1185">Reference proteome</keyword>
<feature type="transmembrane region" description="Helical" evidence="1">
    <location>
        <begin position="15"/>
        <end position="32"/>
    </location>
</feature>
<reference evidence="2" key="2">
    <citation type="submission" date="2023-01" db="EMBL/GenBank/DDBJ databases">
        <title>Draft genome sequence of Agaribacter marinus strain NBRC 110023.</title>
        <authorList>
            <person name="Sun Q."/>
            <person name="Mori K."/>
        </authorList>
    </citation>
    <scope>NUCLEOTIDE SEQUENCE</scope>
    <source>
        <strain evidence="2">NBRC 110023</strain>
    </source>
</reference>
<evidence type="ECO:0000313" key="3">
    <source>
        <dbReference type="Proteomes" id="UP001156601"/>
    </source>
</evidence>
<dbReference type="CDD" id="cd07178">
    <property type="entry name" value="terB_like_YebE"/>
    <property type="match status" value="1"/>
</dbReference>
<dbReference type="Gene3D" id="1.10.3680.10">
    <property type="entry name" value="TerB-like"/>
    <property type="match status" value="1"/>
</dbReference>
<dbReference type="SUPFAM" id="SSF158682">
    <property type="entry name" value="TerB-like"/>
    <property type="match status" value="1"/>
</dbReference>
<dbReference type="EMBL" id="BSOT01000019">
    <property type="protein sequence ID" value="GLR72937.1"/>
    <property type="molecule type" value="Genomic_DNA"/>
</dbReference>
<evidence type="ECO:0000313" key="2">
    <source>
        <dbReference type="EMBL" id="GLR72937.1"/>
    </source>
</evidence>
<protein>
    <submittedName>
        <fullName evidence="2">Protein YebE</fullName>
    </submittedName>
</protein>
<reference evidence="2" key="1">
    <citation type="journal article" date="2014" name="Int. J. Syst. Evol. Microbiol.">
        <title>Complete genome sequence of Corynebacterium casei LMG S-19264T (=DSM 44701T), isolated from a smear-ripened cheese.</title>
        <authorList>
            <consortium name="US DOE Joint Genome Institute (JGI-PGF)"/>
            <person name="Walter F."/>
            <person name="Albersmeier A."/>
            <person name="Kalinowski J."/>
            <person name="Ruckert C."/>
        </authorList>
    </citation>
    <scope>NUCLEOTIDE SEQUENCE</scope>
    <source>
        <strain evidence="2">NBRC 110023</strain>
    </source>
</reference>
<dbReference type="InterPro" id="IPR029024">
    <property type="entry name" value="TerB-like"/>
</dbReference>
<gene>
    <name evidence="2" type="ORF">GCM10007852_38450</name>
</gene>
<keyword evidence="1" id="KW-0472">Membrane</keyword>
<dbReference type="AlphaFoldDB" id="A0AA37T0Z8"/>
<sequence>MDLHKLVGGLSKSGALSGFLGGVAGGGLTSMVAGKKTKKMGKSALKVGALAAVGGIAWKAYQQYSSKQGSVQAANLHQTRPQSNPQNNRVQFDFTPAQLPERAFNEVIEDTNTSGQILVMRAMIAAAYADGHIDDNERARIFAQVEMLDLSVEEKAMLFDELRKPLSLSELVAQVPNSQTGIEVYAASASAIDMHAVESQRYLNQLSQQLCIPSELTSDIHMQLANANM</sequence>
<keyword evidence="1" id="KW-1133">Transmembrane helix</keyword>
<dbReference type="RefSeq" id="WP_284219358.1">
    <property type="nucleotide sequence ID" value="NZ_BSOT01000019.1"/>
</dbReference>
<evidence type="ECO:0000256" key="1">
    <source>
        <dbReference type="SAM" id="Phobius"/>
    </source>
</evidence>
<dbReference type="InterPro" id="IPR007486">
    <property type="entry name" value="YebE"/>
</dbReference>
<keyword evidence="1" id="KW-0812">Transmembrane</keyword>
<organism evidence="2 3">
    <name type="scientific">Agaribacter marinus</name>
    <dbReference type="NCBI Taxonomy" id="1431249"/>
    <lineage>
        <taxon>Bacteria</taxon>
        <taxon>Pseudomonadati</taxon>
        <taxon>Pseudomonadota</taxon>
        <taxon>Gammaproteobacteria</taxon>
        <taxon>Alteromonadales</taxon>
        <taxon>Alteromonadaceae</taxon>
        <taxon>Agaribacter</taxon>
    </lineage>
</organism>
<dbReference type="Proteomes" id="UP001156601">
    <property type="component" value="Unassembled WGS sequence"/>
</dbReference>
<comment type="caution">
    <text evidence="2">The sequence shown here is derived from an EMBL/GenBank/DDBJ whole genome shotgun (WGS) entry which is preliminary data.</text>
</comment>
<accession>A0AA37T0Z8</accession>
<dbReference type="Pfam" id="PF04391">
    <property type="entry name" value="DUF533"/>
    <property type="match status" value="1"/>
</dbReference>
<proteinExistence type="predicted"/>
<name>A0AA37T0Z8_9ALTE</name>